<feature type="domain" description="Serine aminopeptidase S33" evidence="1">
    <location>
        <begin position="28"/>
        <end position="253"/>
    </location>
</feature>
<organism evidence="2 3">
    <name type="scientific">Jeotgalicoccus aerolatus</name>
    <dbReference type="NCBI Taxonomy" id="709510"/>
    <lineage>
        <taxon>Bacteria</taxon>
        <taxon>Bacillati</taxon>
        <taxon>Bacillota</taxon>
        <taxon>Bacilli</taxon>
        <taxon>Bacillales</taxon>
        <taxon>Staphylococcaceae</taxon>
        <taxon>Jeotgalicoccus</taxon>
    </lineage>
</organism>
<dbReference type="InterPro" id="IPR000073">
    <property type="entry name" value="AB_hydrolase_1"/>
</dbReference>
<reference evidence="3" key="1">
    <citation type="submission" date="2016-10" db="EMBL/GenBank/DDBJ databases">
        <authorList>
            <person name="Varghese N."/>
            <person name="Submissions S."/>
        </authorList>
    </citation>
    <scope>NUCLEOTIDE SEQUENCE [LARGE SCALE GENOMIC DNA]</scope>
    <source>
        <strain evidence="3">CGMCC 1.8911</strain>
    </source>
</reference>
<dbReference type="SUPFAM" id="SSF53474">
    <property type="entry name" value="alpha/beta-Hydrolases"/>
    <property type="match status" value="1"/>
</dbReference>
<dbReference type="EMBL" id="FNFI01000004">
    <property type="protein sequence ID" value="SDK05657.1"/>
    <property type="molecule type" value="Genomic_DNA"/>
</dbReference>
<dbReference type="RefSeq" id="WP_092596597.1">
    <property type="nucleotide sequence ID" value="NZ_FNFI01000004.1"/>
</dbReference>
<keyword evidence="2" id="KW-0378">Hydrolase</keyword>
<dbReference type="Pfam" id="PF12146">
    <property type="entry name" value="Hydrolase_4"/>
    <property type="match status" value="1"/>
</dbReference>
<dbReference type="PRINTS" id="PR00111">
    <property type="entry name" value="ABHYDROLASE"/>
</dbReference>
<dbReference type="Proteomes" id="UP000242700">
    <property type="component" value="Unassembled WGS sequence"/>
</dbReference>
<dbReference type="OrthoDB" id="9806902at2"/>
<dbReference type="GO" id="GO:0016787">
    <property type="term" value="F:hydrolase activity"/>
    <property type="evidence" value="ECO:0007669"/>
    <property type="project" value="UniProtKB-KW"/>
</dbReference>
<gene>
    <name evidence="2" type="ORF">SAMN05216187_104193</name>
</gene>
<dbReference type="InterPro" id="IPR029058">
    <property type="entry name" value="AB_hydrolase_fold"/>
</dbReference>
<dbReference type="STRING" id="586411.SAMN05216187_104193"/>
<dbReference type="AlphaFoldDB" id="A0A1G8YSC9"/>
<accession>A0A1G8YSC9</accession>
<evidence type="ECO:0000313" key="3">
    <source>
        <dbReference type="Proteomes" id="UP000242700"/>
    </source>
</evidence>
<proteinExistence type="predicted"/>
<protein>
    <submittedName>
        <fullName evidence="2">Lysophospholipase, alpha-beta hydrolase superfamily</fullName>
    </submittedName>
</protein>
<dbReference type="InterPro" id="IPR022742">
    <property type="entry name" value="Hydrolase_4"/>
</dbReference>
<dbReference type="InterPro" id="IPR051044">
    <property type="entry name" value="MAG_DAG_Lipase"/>
</dbReference>
<dbReference type="PANTHER" id="PTHR11614">
    <property type="entry name" value="PHOSPHOLIPASE-RELATED"/>
    <property type="match status" value="1"/>
</dbReference>
<dbReference type="Gene3D" id="3.40.50.1820">
    <property type="entry name" value="alpha/beta hydrolase"/>
    <property type="match status" value="1"/>
</dbReference>
<sequence length="281" mass="31859">MSFVKYIESKDGTLLYTKVQTTEQPETAKATVIMVHGLAEHLGRYDDFAGLLIRSGFNVIRYDQRGHGHSSGENTFYSDVDEITDDLNAIVLYAKKLLSEQQVFVIGHSMGGYTAALYGTKYPRKIDGYITSGALTRYNHELFKDVPVGLDSNDYIKNEMGEGLCSTEIVLKHYIEDALNKKEISIGLIRMLEKGIEYLKLEAGDFKDPVLILHGENDGLVSPKDSEQFHDEISSSDKALIIYPKLEHEIFNEFTKKNEIFNTVIKWIEDRLTKTAEEKTE</sequence>
<name>A0A1G8YSC9_9STAP</name>
<evidence type="ECO:0000259" key="1">
    <source>
        <dbReference type="Pfam" id="PF12146"/>
    </source>
</evidence>
<evidence type="ECO:0000313" key="2">
    <source>
        <dbReference type="EMBL" id="SDK05657.1"/>
    </source>
</evidence>